<dbReference type="GO" id="GO:0005524">
    <property type="term" value="F:ATP binding"/>
    <property type="evidence" value="ECO:0007669"/>
    <property type="project" value="UniProtKB-UniRule"/>
</dbReference>
<dbReference type="InterPro" id="IPR039429">
    <property type="entry name" value="SHMT-like_dom"/>
</dbReference>
<evidence type="ECO:0000313" key="35">
    <source>
        <dbReference type="EMBL" id="GEU28363.1"/>
    </source>
</evidence>
<evidence type="ECO:0000256" key="30">
    <source>
        <dbReference type="PROSITE-ProRule" id="PRU00492"/>
    </source>
</evidence>
<gene>
    <name evidence="35" type="ORF">Tci_000341</name>
</gene>
<dbReference type="Pfam" id="PF00926">
    <property type="entry name" value="DHBP_synthase"/>
    <property type="match status" value="1"/>
</dbReference>
<feature type="compositionally biased region" description="Basic residues" evidence="32">
    <location>
        <begin position="2690"/>
        <end position="2726"/>
    </location>
</feature>
<feature type="compositionally biased region" description="Basic residues" evidence="32">
    <location>
        <begin position="3298"/>
        <end position="3313"/>
    </location>
</feature>
<dbReference type="GO" id="GO:0000906">
    <property type="term" value="F:6,7-dimethyl-8-ribityllumazine synthase activity"/>
    <property type="evidence" value="ECO:0007669"/>
    <property type="project" value="UniProtKB-EC"/>
</dbReference>
<dbReference type="GO" id="GO:0003677">
    <property type="term" value="F:DNA binding"/>
    <property type="evidence" value="ECO:0007669"/>
    <property type="project" value="UniProtKB-KW"/>
</dbReference>
<dbReference type="GO" id="GO:0008168">
    <property type="term" value="F:methyltransferase activity"/>
    <property type="evidence" value="ECO:0007669"/>
    <property type="project" value="UniProtKB-KW"/>
</dbReference>
<dbReference type="SUPFAM" id="SSF53067">
    <property type="entry name" value="Actin-like ATPase domain"/>
    <property type="match status" value="1"/>
</dbReference>
<dbReference type="InterPro" id="IPR008707">
    <property type="entry name" value="B-propeller_PilY1"/>
</dbReference>
<dbReference type="FunFam" id="3.40.640.10:FF:000001">
    <property type="entry name" value="Serine hydroxymethyltransferase"/>
    <property type="match status" value="1"/>
</dbReference>
<dbReference type="InterPro" id="IPR016192">
    <property type="entry name" value="APOBEC/CMP_deaminase_Zn-bd"/>
</dbReference>
<dbReference type="GO" id="GO:0009349">
    <property type="term" value="C:riboflavin synthase complex"/>
    <property type="evidence" value="ECO:0007669"/>
    <property type="project" value="InterPro"/>
</dbReference>
<dbReference type="PROSITE" id="PS00096">
    <property type="entry name" value="SHMT"/>
    <property type="match status" value="1"/>
</dbReference>
<sequence length="4399" mass="469539">MVVVQRAQLLDQRVAARRRFRRVGILAFDTDRQRTVRLDDDLHVIAGRLGRFFRVRQVHHRWIVGRWHDHKDDQEAQHHVDDVGEFFDKAFEADRQAIDIVREAVIRHDRRDRCKQADGGGDQRFGNTGRHGGQGCLLHIGQAAERVHDAPDGTEQADVRRHRANRRQERQVRFQHVHFALERGAHGAAGAVQDGAVVHGFTAGGVGGFALDEFAHARLKNAGQRAAAGAVLAGVLVQGVQIAAGPEGFFEVHGLAPRRAHREQLAENIRPADQRDNEQQRHDQLHDQVGIGDEGNEGEVLGALVHIEMAQPLGAGALEELQVRRVNSREPRQYSAPFKFYPARQGRGRGGLHRALDVQRAIPLASRHHLDAVDVYVRGQGGDPVSRVGDIVGRQRGRAFVDLGRRRVVALHAHVGKLGAAAQAGRQVGGAHAGAHQVGAQVQGELFHEGLGGAIDVAARIGRVARHRAEIDDGAAAARDHGRQDGARHGDQAADVGGNHGVPVFQRRFVGGRDAERQAGVINQHVDLLPGGRQTVQGGRDRRAVGDVEHHGQGSFAQLGSQRFEAVGAAAADQDPVTVLNKNAGHGGAEAGGRAGDEDDHVYSLHLIRRPRVRRDDVGREGSVFCIRVVSYLISMLRKFAQIWRINYNPGSITSHVTGEKLRSAPFWCGDWSAKGGHPSGNVRFQQPFAWAALRWKCTNEAADHTLASVDPELFGAIQNENTRQHDHIELIASENYTSPAVMEAQGSQLTNKYAEGYPGKRYYGGCEYVDVVEQLAIDRVKQLFGAEAANVQPNSGSQANQGVFFAVLKPGDTIMGMSLAEGGHLTHGMPLNMSGKWFNVVSYGLTAAEDIDYDAMEALAKEHKPKLIIAGASAFSKKIDFERFAAVAKAVGAYFMVDMAHYAGLIAAGLYPNPVPHADFVTSTTHKSLRGPRGGIILMKAEHEKIINSAIFPGIQGGPLMHVIAGKAVAFKEALTPEFKAYQQQVVINADVLAKTLIKRGLRIVSGGTESHVMLVDLRPKNLTGKEAEAILGTAHITTNKNGIPNDPQKPFVTSGIRLGSPAMTTRGFKEAEAEEVGNLIADVLDNPHDAATIERVKAAVKILADKYPHDDTQVLDTRVSEEGAIRRRRRCVQCDKRFTTYERIELVMPAVVKKNGSRTDYSEDKLRGSLTLALRKRPVAAPAVDAAVASIKEKLLTSGLREVDTGYIGELVMQELQRLDTVAYIRFASVYKNFEDLAEFQNAIAEVRRACTHIVVVGFWLYLARGARGRVGAGAGHRRRRGDAAGGHARAAPERLAGAGVMAGHGHGRTHPRQSAANGVARRIQPVSHARLRCLERRRARAAARAVSCGRVRLRATGLVRCVRNENRAAHAPAQRARGDLPRWGPVERRHAALVVQRRRQRAAGDQGRLARQESGRHAATGPGRQLRARRGAADRSAVMRARVHTPRDHSRAPVCAAVFSHGCGHGCGKVGARADAQPAVDACPRAAAPACTRWPTRIRSGQGRRAGARRGAPMRGWTLVELLLATALGLLLTLLASSLLLAAAGNYRHHAESALLDDGARYALDIMAQAIRQGGYANWDSEAAPVAIDAATAPHVGGWDASSLGKNSDGIEDPLPAVANGSDVLAVRFSGHGPGASGDGSSIHCGGFGVAAPVDDDALGWSIFYVALSDTGQAELRCKYRSNSGWGADAIVQGVESFQVLYGLDTDLPADGVPNLYMTATAIRALDAALVLAGATPQALHHDFHRRTHWKRVCTIRLALLLHGEHGTRADTAAMRFDLFGPDYPNGADSGSRILEADIPEAERWRARRLGEQAARGGRDRELAFQAAEDALADAEHDIENGTAAVATGPCGVVPAWQHVDLTGDADGGACTTGYGALTGATMQTGAGFLPFKKPRYVIERLDCHAPGGNAADPQHCYRVTAIGFGPKPGTEFGLLLILLGTARAHAAPPVLSMASAPLTTACRPSDPPVNGTLDGASLVRAATRPGQESTLYQAAMRMTDWGGHFTRYSIAPGAAGLAHAPLAAWEAGAILTGDATHPPFPAPAQRNIYTASVRPDGTFGMTPFAWDSLSATQREQLDRAPDGAADGLGAQRLAWLRGDRSREGQPFRARSSVLGNSVNSTPVYVGPPAAAHAPARPDVIYLGANDGMLHAFDASDGKELFAYVPAALFGALSQLTSPQYVHRAYVDGPASAGDVTLAGDTRTVLLSALGGGAQGVFALDITDPLHFAEHGVLWEFTDRDDAMLGNVTSLPQLARLQVATRGGLPVYRDFAVVASGANNYAADGFASPTGAGALFLLALDKPRAAPWRLDDNYYRLVTPIADAAQANALHAPVLLRNREGALRYAYAGDLQGNVWRVDFQGGPPWATAVGPGKDSTPLFVARDAAGRRQPIAQQPQLAFADAGGYLVLFGTGKLIEPSDRTRSGFAPHTYYAIRDTLRSPPELVTSRSRLTRRVVTGDPASARFALDGEPMEPDSMGWYIDLLQSSSSGERSLDSGVLLRGALAFNTLVPAHDACDAPGSRTYVVNALTGLPDALSITARLPAPAMVPAVIGELTAPYAARPMLVPVATRTRPPRARAASAGAKSPTGASCTRPCHEAAPWFYHDRIAGRDADRGNAGCCRRARLARSRAPHPPPRSASDDAAPDAAAGALFHPARHVPGVFGRRHRRAGAPVPVVERRHAAGQRPRNRRQGVRRRSHRHLRATGGHARHGPGRRALSRRAVRPADPDEHRPAAGARPASQLLALGHEHETGRRHPGGTAGGAGAGPHPAGRGGAVVPGADAAPAIARGRQRPGGRHRPDPVAGAGAGPARDAGAARAGRHRLAAGLDRVRGRQRQPPAGCGRGRAVPARTAARRPAARATAWPRAGARCRWRWAITPAISRSTCWDGCACATRPWNRTAPVYSNKDYVRIRNDIEGMTLALAWAEQGLYTTSPNPRIGCVIVRDGEVIGAGVTQQAGGDHAEIQALKDAQARGHDVRGATAYVTLEPCSHHGRTPPCADALVRAGLGRVVAAMEDPNPLVAGQGMAKLAAAGIATSSGLLAEQAYELNIGFFSRMTRGLPWVRMKTAASLDGMTALHNGASQWITGERARADGHAWRARACAVLTGIGTVKADDPQLNVRGIDTPRQPIRIVIDSRLEIDPSAKILQGGGTWIVAAVRDPEKGAALRALGNEVILLPNATGKVDLPGLMRELGRRQINELHVEAGSKLNGSLIREGCVDELLVYLAPMLLGDAQGMFALPALTHLRLVCGRAPEHQRRRPAAGRRRAGRLDCHQRRLHDGGGKGCVQLPGGRLARKPQLHRWPGHHHGSQPGKGADLERAPGRPPGVGPRRWPGRGAQVRAGGRIVGTCDRSRSRPGQVPGLQRLDRGQWRVADGQPRDRYRQRRRPGMPVLDQPDPAHHRHDHAQAPGGGRAGEPGNRPDRPLRGTHGVGGRGRQAVMTLAPAHGQDQRDAVVEGNRPGLDADAVDQPQQHAKTEYAIHAGGNAAGRAAAPDQYHLRDKGDGGAKGCDQAEQGGIEVHHFSLHVRAAGSLAKADLARLTNLSNQTASVIINRLLDEKLVRKLEVQRGKVGQPSQPIALAPDGAYALGIHIGRSSLEVIVLDLVGQPQWRAGIAYPHPDVDTVFAAIGRQLDAIAARLGPERAARLCGLGVAAPLALGAWQQLLQQPADQARQWEGVDIRARLQAMTALPVIFAKDTAAAGVAELVAGRGRGLTHYLYVYIDSLAGGSLVIGGQPHAGAHGNAGAIGSLPLRAAAHDQRAVPAQLLSVASLAMLAQRFNDAGLDPDAARDARALAAPWRDVTLAWAAPAADALACAICNAACLVDLDAVIVDGKMDRALLALLLGQVEQALGRYDWSGAARPPVLPGDLGPEANRPVAPGFGPGPRPQAGTSSAITPGIRTGSMSDEIPGSTEEIVAELRAGRMVILVDEEDRENEGDLVLAADFVTPEAINFMVKHARGLVCLTLGRRRDYRHLRRRPRQDHPGGRGQGCAAERHRAAGPHLPAQGAKGRRADACWPYRSRLRSHRHGGSDAGIGDLRDHEGRRHHGAPAGPAGICQGTQSENRHHRRPDPLSQPQRVAGGKSGGAPVEHGAGPVPHARVPRQAERFRPPGAGAWRHRQGQGHPGARAPAGLHPRRAGVGNDHPLVEPVVVAGGGQGGRERRDRAAELRRNCRAVLLAVCRARQAGSQAEGPRGQHGSAQLWHRRADPARSRRLQNAAAGQPAQDAVDDRLRPGRSYETNLNGDGLRVGIVQARFNEDIGHGLLSSCLAELKRLGVDDEDVLHVTVPGALEVPLVLQKMAESQQFDALIALGAIIRGETYHFELVSNESGAGITRIGLDYGIPIANAILTTENDEQAEVRMAEKGSDAARVAVEMANLTIALEELNQDQGDDE</sequence>
<dbReference type="Gene3D" id="3.30.420.40">
    <property type="match status" value="2"/>
</dbReference>
<keyword evidence="22 30" id="KW-0067">ATP-binding</keyword>
<dbReference type="Gene3D" id="3.40.140.10">
    <property type="entry name" value="Cytidine Deaminase, domain 2"/>
    <property type="match status" value="1"/>
</dbReference>
<dbReference type="GO" id="GO:0019264">
    <property type="term" value="P:glycine biosynthetic process from serine"/>
    <property type="evidence" value="ECO:0007669"/>
    <property type="project" value="InterPro"/>
</dbReference>
<dbReference type="Gene3D" id="3.40.430.10">
    <property type="entry name" value="Dihydrofolate Reductase, subunit A"/>
    <property type="match status" value="1"/>
</dbReference>
<comment type="pathway">
    <text evidence="5 31">One-carbon metabolism; tetrahydrofolate interconversion.</text>
</comment>
<keyword evidence="28" id="KW-0511">Multifunctional enzyme</keyword>
<reference evidence="35" key="1">
    <citation type="journal article" date="2019" name="Sci. Rep.">
        <title>Draft genome of Tanacetum cinerariifolium, the natural source of mosquito coil.</title>
        <authorList>
            <person name="Yamashiro T."/>
            <person name="Shiraishi A."/>
            <person name="Satake H."/>
            <person name="Nakayama K."/>
        </authorList>
    </citation>
    <scope>NUCLEOTIDE SEQUENCE</scope>
</reference>
<dbReference type="GO" id="GO:0008835">
    <property type="term" value="F:diaminohydroxyphosphoribosylaminopyrimidine deaminase activity"/>
    <property type="evidence" value="ECO:0007669"/>
    <property type="project" value="InterPro"/>
</dbReference>
<dbReference type="InterPro" id="IPR015421">
    <property type="entry name" value="PyrdxlP-dep_Trfase_major"/>
</dbReference>
<dbReference type="InterPro" id="IPR002180">
    <property type="entry name" value="LS/RS"/>
</dbReference>
<dbReference type="Gene3D" id="3.40.640.10">
    <property type="entry name" value="Type I PLP-dependent aspartate aminotransferase-like (Major domain)"/>
    <property type="match status" value="1"/>
</dbReference>
<evidence type="ECO:0000256" key="2">
    <source>
        <dbReference type="ARBA" id="ARBA00001933"/>
    </source>
</evidence>
<dbReference type="InterPro" id="IPR002125">
    <property type="entry name" value="CMP_dCMP_dom"/>
</dbReference>
<dbReference type="InterPro" id="IPR043129">
    <property type="entry name" value="ATPase_NBD"/>
</dbReference>
<comment type="function">
    <text evidence="31">Interconversion of serine and glycine.</text>
</comment>
<feature type="compositionally biased region" description="Basic and acidic residues" evidence="32">
    <location>
        <begin position="3273"/>
        <end position="3286"/>
    </location>
</feature>
<dbReference type="InterPro" id="IPR032092">
    <property type="entry name" value="PilW"/>
</dbReference>
<proteinExistence type="inferred from homology"/>
<keyword evidence="25" id="KW-0238">DNA-binding</keyword>
<dbReference type="GO" id="GO:0005829">
    <property type="term" value="C:cytosol"/>
    <property type="evidence" value="ECO:0007669"/>
    <property type="project" value="TreeGrafter"/>
</dbReference>
<evidence type="ECO:0000256" key="24">
    <source>
        <dbReference type="ARBA" id="ARBA00023015"/>
    </source>
</evidence>
<dbReference type="GO" id="GO:0035999">
    <property type="term" value="P:tetrahydrofolate interconversion"/>
    <property type="evidence" value="ECO:0007669"/>
    <property type="project" value="UniProtKB-UniPathway"/>
</dbReference>
<dbReference type="InterPro" id="IPR016193">
    <property type="entry name" value="Cytidine_deaminase-like"/>
</dbReference>
<comment type="catalytic activity">
    <reaction evidence="1 31">
        <text>(6R)-5,10-methylene-5,6,7,8-tetrahydrofolate + glycine + H2O = (6S)-5,6,7,8-tetrahydrofolate + L-serine</text>
        <dbReference type="Rhea" id="RHEA:15481"/>
        <dbReference type="ChEBI" id="CHEBI:15377"/>
        <dbReference type="ChEBI" id="CHEBI:15636"/>
        <dbReference type="ChEBI" id="CHEBI:33384"/>
        <dbReference type="ChEBI" id="CHEBI:57305"/>
        <dbReference type="ChEBI" id="CHEBI:57453"/>
        <dbReference type="EC" id="2.1.2.1"/>
    </reaction>
</comment>
<dbReference type="InterPro" id="IPR011549">
    <property type="entry name" value="RibD_C"/>
</dbReference>
<dbReference type="InterPro" id="IPR036467">
    <property type="entry name" value="LS/RS_sf"/>
</dbReference>
<dbReference type="Gene3D" id="3.90.1150.10">
    <property type="entry name" value="Aspartate Aminotransferase, domain 1"/>
    <property type="match status" value="1"/>
</dbReference>
<keyword evidence="35" id="KW-0489">Methyltransferase</keyword>
<dbReference type="GO" id="GO:0050661">
    <property type="term" value="F:NADP binding"/>
    <property type="evidence" value="ECO:0007669"/>
    <property type="project" value="InterPro"/>
</dbReference>
<evidence type="ECO:0000256" key="18">
    <source>
        <dbReference type="ARBA" id="ARBA00022723"/>
    </source>
</evidence>
<feature type="compositionally biased region" description="Basic and acidic residues" evidence="32">
    <location>
        <begin position="2727"/>
        <end position="2736"/>
    </location>
</feature>
<dbReference type="GO" id="GO:0008703">
    <property type="term" value="F:5-amino-6-(5-phosphoribosylamino)uracil reductase activity"/>
    <property type="evidence" value="ECO:0007669"/>
    <property type="project" value="InterPro"/>
</dbReference>
<dbReference type="CDD" id="cd23763">
    <property type="entry name" value="ASKHA_ATPase_ROK"/>
    <property type="match status" value="1"/>
</dbReference>
<dbReference type="InterPro" id="IPR015422">
    <property type="entry name" value="PyrdxlP-dep_Trfase_small"/>
</dbReference>
<feature type="region of interest" description="Disordered" evidence="32">
    <location>
        <begin position="2629"/>
        <end position="2648"/>
    </location>
</feature>
<keyword evidence="17 31" id="KW-0808">Transferase</keyword>
<feature type="region of interest" description="Disordered" evidence="32">
    <location>
        <begin position="3979"/>
        <end position="4149"/>
    </location>
</feature>
<evidence type="ECO:0000256" key="16">
    <source>
        <dbReference type="ARBA" id="ARBA00022619"/>
    </source>
</evidence>
<protein>
    <recommendedName>
        <fullName evidence="31">Serine hydroxymethyltransferase</fullName>
        <ecNumber evidence="31">2.1.2.1</ecNumber>
    </recommendedName>
</protein>
<organism evidence="35">
    <name type="scientific">Tanacetum cinerariifolium</name>
    <name type="common">Dalmatian daisy</name>
    <name type="synonym">Chrysanthemum cinerariifolium</name>
    <dbReference type="NCBI Taxonomy" id="118510"/>
    <lineage>
        <taxon>Eukaryota</taxon>
        <taxon>Viridiplantae</taxon>
        <taxon>Streptophyta</taxon>
        <taxon>Embryophyta</taxon>
        <taxon>Tracheophyta</taxon>
        <taxon>Spermatophyta</taxon>
        <taxon>Magnoliopsida</taxon>
        <taxon>eudicotyledons</taxon>
        <taxon>Gunneridae</taxon>
        <taxon>Pentapetalae</taxon>
        <taxon>asterids</taxon>
        <taxon>campanulids</taxon>
        <taxon>Asterales</taxon>
        <taxon>Asteraceae</taxon>
        <taxon>Asteroideae</taxon>
        <taxon>Anthemideae</taxon>
        <taxon>Anthemidinae</taxon>
        <taxon>Tanacetum</taxon>
    </lineage>
</organism>
<dbReference type="SUPFAM" id="SSF53927">
    <property type="entry name" value="Cytidine deaminase-like"/>
    <property type="match status" value="1"/>
</dbReference>
<dbReference type="Pfam" id="PF22811">
    <property type="entry name" value="Zn_ribbon_NrdR"/>
    <property type="match status" value="1"/>
</dbReference>
<dbReference type="InterPro" id="IPR002734">
    <property type="entry name" value="RibDG_C"/>
</dbReference>
<dbReference type="Pfam" id="PF00464">
    <property type="entry name" value="SHMT"/>
    <property type="match status" value="1"/>
</dbReference>
<dbReference type="GO" id="GO:0032259">
    <property type="term" value="P:methylation"/>
    <property type="evidence" value="ECO:0007669"/>
    <property type="project" value="UniProtKB-KW"/>
</dbReference>
<keyword evidence="20" id="KW-0862">Zinc</keyword>
<dbReference type="InterPro" id="IPR017945">
    <property type="entry name" value="DHBP_synth_RibB-like_a/b_dom"/>
</dbReference>
<dbReference type="InterPro" id="IPR001085">
    <property type="entry name" value="Ser_HO-MeTrfase"/>
</dbReference>
<comment type="catalytic activity">
    <reaction evidence="29">
        <text>(2S)-2-hydroxy-3-oxobutyl phosphate + 5-amino-6-(D-ribitylamino)uracil = 6,7-dimethyl-8-(1-D-ribityl)lumazine + phosphate + 2 H2O + H(+)</text>
        <dbReference type="Rhea" id="RHEA:26152"/>
        <dbReference type="ChEBI" id="CHEBI:15377"/>
        <dbReference type="ChEBI" id="CHEBI:15378"/>
        <dbReference type="ChEBI" id="CHEBI:15934"/>
        <dbReference type="ChEBI" id="CHEBI:43474"/>
        <dbReference type="ChEBI" id="CHEBI:58201"/>
        <dbReference type="ChEBI" id="CHEBI:58830"/>
        <dbReference type="EC" id="2.5.1.78"/>
    </reaction>
</comment>
<dbReference type="InterPro" id="IPR055173">
    <property type="entry name" value="NrdR-like_N"/>
</dbReference>
<dbReference type="SUPFAM" id="SSF53597">
    <property type="entry name" value="Dihydrofolate reductase-like"/>
    <property type="match status" value="1"/>
</dbReference>
<dbReference type="InterPro" id="IPR005144">
    <property type="entry name" value="ATP-cone_dom"/>
</dbReference>
<evidence type="ECO:0000256" key="14">
    <source>
        <dbReference type="ARBA" id="ARBA00022563"/>
    </source>
</evidence>
<comment type="cofactor">
    <cofactor evidence="2 31">
        <name>pyridoxal 5'-phosphate</name>
        <dbReference type="ChEBI" id="CHEBI:597326"/>
    </cofactor>
</comment>
<evidence type="ECO:0000256" key="26">
    <source>
        <dbReference type="ARBA" id="ARBA00023163"/>
    </source>
</evidence>
<evidence type="ECO:0000256" key="22">
    <source>
        <dbReference type="ARBA" id="ARBA00022840"/>
    </source>
</evidence>
<evidence type="ECO:0000256" key="4">
    <source>
        <dbReference type="ARBA" id="ARBA00004561"/>
    </source>
</evidence>
<dbReference type="UniPathway" id="UPA00275">
    <property type="reaction ID" value="UER00401"/>
</dbReference>
<keyword evidence="26" id="KW-0804">Transcription</keyword>
<dbReference type="Pfam" id="PF00383">
    <property type="entry name" value="dCMP_cyt_deam_1"/>
    <property type="match status" value="1"/>
</dbReference>
<dbReference type="HAMAP" id="MF_00178">
    <property type="entry name" value="Lumazine_synth"/>
    <property type="match status" value="1"/>
</dbReference>
<dbReference type="GO" id="GO:0008686">
    <property type="term" value="F:3,4-dihydroxy-2-butanone-4-phosphate synthase activity"/>
    <property type="evidence" value="ECO:0007669"/>
    <property type="project" value="InterPro"/>
</dbReference>
<keyword evidence="18" id="KW-0479">Metal-binding</keyword>
<dbReference type="PANTHER" id="PTHR11680:SF50">
    <property type="entry name" value="SERINE HYDROXYMETHYLTRANSFERASE"/>
    <property type="match status" value="1"/>
</dbReference>
<feature type="region of interest" description="Disordered" evidence="32">
    <location>
        <begin position="472"/>
        <end position="500"/>
    </location>
</feature>
<keyword evidence="21" id="KW-0106">Calcium</keyword>
<keyword evidence="27" id="KW-0281">Fimbrium</keyword>
<comment type="caution">
    <text evidence="35">The sequence shown here is derived from an EMBL/GenBank/DDBJ whole genome shotgun (WGS) entry which is preliminary data.</text>
</comment>
<dbReference type="InterPro" id="IPR003796">
    <property type="entry name" value="RNR_NrdR-like"/>
</dbReference>
<evidence type="ECO:0000256" key="23">
    <source>
        <dbReference type="ARBA" id="ARBA00022898"/>
    </source>
</evidence>
<evidence type="ECO:0000256" key="32">
    <source>
        <dbReference type="SAM" id="MobiDB-lite"/>
    </source>
</evidence>
<comment type="pathway">
    <text evidence="6">Cofactor biosynthesis; riboflavin biosynthesis; 5-amino-6-(D-ribitylamino)uracil from GTP: step 2/4.</text>
</comment>
<feature type="compositionally biased region" description="Basic and acidic residues" evidence="32">
    <location>
        <begin position="478"/>
        <end position="492"/>
    </location>
</feature>
<evidence type="ECO:0000256" key="6">
    <source>
        <dbReference type="ARBA" id="ARBA00004882"/>
    </source>
</evidence>
<dbReference type="HAMAP" id="MF_00440">
    <property type="entry name" value="NrdR"/>
    <property type="match status" value="1"/>
</dbReference>
<dbReference type="InterPro" id="IPR025205">
    <property type="entry name" value="PilX/PilW_C"/>
</dbReference>
<evidence type="ECO:0000256" key="9">
    <source>
        <dbReference type="ARBA" id="ARBA00006376"/>
    </source>
</evidence>
<dbReference type="Pfam" id="PF03477">
    <property type="entry name" value="ATP-cone"/>
    <property type="match status" value="1"/>
</dbReference>
<evidence type="ECO:0000256" key="11">
    <source>
        <dbReference type="ARBA" id="ARBA00011738"/>
    </source>
</evidence>
<evidence type="ECO:0000256" key="10">
    <source>
        <dbReference type="ARBA" id="ARBA00007424"/>
    </source>
</evidence>
<keyword evidence="16" id="KW-0686">Riboflavin biosynthesis</keyword>
<dbReference type="SUPFAM" id="SSF46785">
    <property type="entry name" value="Winged helix' DNA-binding domain"/>
    <property type="match status" value="1"/>
</dbReference>
<keyword evidence="12" id="KW-0963">Cytoplasm</keyword>
<comment type="pathway">
    <text evidence="8">Cofactor biosynthesis; riboflavin biosynthesis; riboflavin from 2-hydroxy-3-oxobutyl phosphate and 5-amino-6-(D-ribitylamino)uracil: step 1/2.</text>
</comment>
<dbReference type="SUPFAM" id="SSF50998">
    <property type="entry name" value="Quinoprotein alcohol dehydrogenase-like"/>
    <property type="match status" value="1"/>
</dbReference>
<dbReference type="PROSITE" id="PS00903">
    <property type="entry name" value="CYT_DCMP_DEAMINASES_1"/>
    <property type="match status" value="1"/>
</dbReference>
<dbReference type="InterPro" id="IPR034964">
    <property type="entry name" value="LS"/>
</dbReference>
<feature type="region of interest" description="Disordered" evidence="32">
    <location>
        <begin position="3494"/>
        <end position="3514"/>
    </location>
</feature>
<keyword evidence="24" id="KW-0805">Transcription regulation</keyword>
<dbReference type="EMBL" id="BKCJ010000005">
    <property type="protein sequence ID" value="GEU28363.1"/>
    <property type="molecule type" value="Genomic_DNA"/>
</dbReference>
<evidence type="ECO:0000259" key="34">
    <source>
        <dbReference type="PROSITE" id="PS51747"/>
    </source>
</evidence>
<dbReference type="PROSITE" id="PS51747">
    <property type="entry name" value="CYT_DCMP_DEAMINASES_2"/>
    <property type="match status" value="1"/>
</dbReference>
<evidence type="ECO:0000256" key="12">
    <source>
        <dbReference type="ARBA" id="ARBA00022490"/>
    </source>
</evidence>
<dbReference type="NCBIfam" id="TIGR00114">
    <property type="entry name" value="lumazine-synth"/>
    <property type="match status" value="1"/>
</dbReference>
<dbReference type="InterPro" id="IPR049943">
    <property type="entry name" value="Ser_HO-MeTrfase-like"/>
</dbReference>
<feature type="region of interest" description="Disordered" evidence="32">
    <location>
        <begin position="2754"/>
        <end position="2864"/>
    </location>
</feature>
<dbReference type="InterPro" id="IPR000600">
    <property type="entry name" value="ROK"/>
</dbReference>
<dbReference type="InterPro" id="IPR015424">
    <property type="entry name" value="PyrdxlP-dep_Trfase"/>
</dbReference>
<dbReference type="InterPro" id="IPR024072">
    <property type="entry name" value="DHFR-like_dom_sf"/>
</dbReference>
<feature type="region of interest" description="Disordered" evidence="32">
    <location>
        <begin position="3870"/>
        <end position="3912"/>
    </location>
</feature>
<keyword evidence="15" id="KW-0028">Amino-acid biosynthesis</keyword>
<dbReference type="Pfam" id="PF13681">
    <property type="entry name" value="PilX"/>
    <property type="match status" value="1"/>
</dbReference>
<feature type="region of interest" description="Disordered" evidence="32">
    <location>
        <begin position="4190"/>
        <end position="4234"/>
    </location>
</feature>
<dbReference type="SUPFAM" id="SSF53383">
    <property type="entry name" value="PLP-dependent transferases"/>
    <property type="match status" value="1"/>
</dbReference>
<feature type="region of interest" description="Disordered" evidence="32">
    <location>
        <begin position="2661"/>
        <end position="2741"/>
    </location>
</feature>
<dbReference type="GO" id="GO:0004372">
    <property type="term" value="F:glycine hydroxymethyltransferase activity"/>
    <property type="evidence" value="ECO:0007669"/>
    <property type="project" value="UniProtKB-EC"/>
</dbReference>
<dbReference type="Gene3D" id="3.40.50.960">
    <property type="entry name" value="Lumazine/riboflavin synthase"/>
    <property type="match status" value="1"/>
</dbReference>
<dbReference type="CDD" id="cd01284">
    <property type="entry name" value="Riboflavin_deaminase-reductase"/>
    <property type="match status" value="1"/>
</dbReference>
<accession>A0A699GEQ8</accession>
<dbReference type="NCBIfam" id="TIGR00227">
    <property type="entry name" value="ribD_Cterm"/>
    <property type="match status" value="1"/>
</dbReference>
<dbReference type="SUPFAM" id="SSF55821">
    <property type="entry name" value="YrdC/RibB"/>
    <property type="match status" value="1"/>
</dbReference>
<dbReference type="Pfam" id="PF01872">
    <property type="entry name" value="RibD_C"/>
    <property type="match status" value="1"/>
</dbReference>
<dbReference type="PROSITE" id="PS51161">
    <property type="entry name" value="ATP_CONE"/>
    <property type="match status" value="1"/>
</dbReference>
<dbReference type="InterPro" id="IPR036388">
    <property type="entry name" value="WH-like_DNA-bd_sf"/>
</dbReference>
<feature type="compositionally biased region" description="Basic residues" evidence="32">
    <location>
        <begin position="3261"/>
        <end position="3272"/>
    </location>
</feature>
<evidence type="ECO:0000256" key="29">
    <source>
        <dbReference type="ARBA" id="ARBA00048785"/>
    </source>
</evidence>
<evidence type="ECO:0000256" key="8">
    <source>
        <dbReference type="ARBA" id="ARBA00004917"/>
    </source>
</evidence>
<dbReference type="Pfam" id="PF05567">
    <property type="entry name" value="T4P_PilY1"/>
    <property type="match status" value="1"/>
</dbReference>
<keyword evidence="19 30" id="KW-0547">Nucleotide-binding</keyword>
<feature type="region of interest" description="Disordered" evidence="32">
    <location>
        <begin position="3258"/>
        <end position="3438"/>
    </location>
</feature>
<evidence type="ECO:0000256" key="5">
    <source>
        <dbReference type="ARBA" id="ARBA00004777"/>
    </source>
</evidence>
<dbReference type="InterPro" id="IPR019798">
    <property type="entry name" value="Ser_HO-MeTrfase_PLP_BS"/>
</dbReference>
<keyword evidence="14 31" id="KW-0554">One-carbon metabolism</keyword>
<evidence type="ECO:0000256" key="1">
    <source>
        <dbReference type="ARBA" id="ARBA00001528"/>
    </source>
</evidence>
<dbReference type="NCBIfam" id="TIGR00244">
    <property type="entry name" value="transcriptional regulator NrdR"/>
    <property type="match status" value="1"/>
</dbReference>
<evidence type="ECO:0000256" key="25">
    <source>
        <dbReference type="ARBA" id="ARBA00023125"/>
    </source>
</evidence>
<dbReference type="InterPro" id="IPR036390">
    <property type="entry name" value="WH_DNA-bd_sf"/>
</dbReference>
<dbReference type="GO" id="GO:0045892">
    <property type="term" value="P:negative regulation of DNA-templated transcription"/>
    <property type="evidence" value="ECO:0007669"/>
    <property type="project" value="InterPro"/>
</dbReference>
<feature type="domain" description="CMP/dCMP-type deaminase" evidence="34">
    <location>
        <begin position="2916"/>
        <end position="3041"/>
    </location>
</feature>
<dbReference type="Gene3D" id="1.10.10.10">
    <property type="entry name" value="Winged helix-like DNA-binding domain superfamily/Winged helix DNA-binding domain"/>
    <property type="match status" value="1"/>
</dbReference>
<comment type="similarity">
    <text evidence="9 31">Belongs to the SHMT family.</text>
</comment>
<dbReference type="CDD" id="cd00378">
    <property type="entry name" value="SHMT"/>
    <property type="match status" value="1"/>
</dbReference>
<dbReference type="Pfam" id="PF00885">
    <property type="entry name" value="DMRL_synthase"/>
    <property type="match status" value="1"/>
</dbReference>
<dbReference type="HAMAP" id="MF_00051">
    <property type="entry name" value="SHMT"/>
    <property type="match status" value="1"/>
</dbReference>
<dbReference type="GO" id="GO:0008270">
    <property type="term" value="F:zinc ion binding"/>
    <property type="evidence" value="ECO:0007669"/>
    <property type="project" value="InterPro"/>
</dbReference>
<comment type="subunit">
    <text evidence="11">Homodimer.</text>
</comment>
<dbReference type="SUPFAM" id="SSF52121">
    <property type="entry name" value="Lumazine synthase"/>
    <property type="match status" value="1"/>
</dbReference>
<comment type="similarity">
    <text evidence="10">Belongs to the DMRL synthase family.</text>
</comment>
<evidence type="ECO:0000256" key="31">
    <source>
        <dbReference type="RuleBase" id="RU000585"/>
    </source>
</evidence>
<dbReference type="FunFam" id="3.90.1150.10:FF:000003">
    <property type="entry name" value="Serine hydroxymethyltransferase"/>
    <property type="match status" value="1"/>
</dbReference>
<evidence type="ECO:0000259" key="33">
    <source>
        <dbReference type="PROSITE" id="PS51161"/>
    </source>
</evidence>
<dbReference type="GO" id="GO:0009231">
    <property type="term" value="P:riboflavin biosynthetic process"/>
    <property type="evidence" value="ECO:0007669"/>
    <property type="project" value="UniProtKB-UniPathway"/>
</dbReference>
<dbReference type="NCBIfam" id="NF000586">
    <property type="entry name" value="PRK00011.1"/>
    <property type="match status" value="1"/>
</dbReference>
<dbReference type="EC" id="2.1.2.1" evidence="31"/>
<evidence type="ECO:0000256" key="21">
    <source>
        <dbReference type="ARBA" id="ARBA00022837"/>
    </source>
</evidence>
<name>A0A699GEQ8_TANCI</name>
<dbReference type="Pfam" id="PF00480">
    <property type="entry name" value="ROK"/>
    <property type="match status" value="1"/>
</dbReference>
<feature type="compositionally biased region" description="Gly residues" evidence="32">
    <location>
        <begin position="2762"/>
        <end position="2780"/>
    </location>
</feature>
<evidence type="ECO:0000256" key="13">
    <source>
        <dbReference type="ARBA" id="ARBA00022491"/>
    </source>
</evidence>
<dbReference type="UniPathway" id="UPA00193"/>
<feature type="region of interest" description="Disordered" evidence="32">
    <location>
        <begin position="1401"/>
        <end position="1437"/>
    </location>
</feature>
<dbReference type="CDD" id="cd09209">
    <property type="entry name" value="Lumazine_synthase-I"/>
    <property type="match status" value="1"/>
</dbReference>
<evidence type="ECO:0000256" key="28">
    <source>
        <dbReference type="ARBA" id="ARBA00023268"/>
    </source>
</evidence>
<dbReference type="GO" id="GO:0030170">
    <property type="term" value="F:pyridoxal phosphate binding"/>
    <property type="evidence" value="ECO:0007669"/>
    <property type="project" value="InterPro"/>
</dbReference>
<evidence type="ECO:0000256" key="3">
    <source>
        <dbReference type="ARBA" id="ARBA00004496"/>
    </source>
</evidence>
<feature type="domain" description="ATP-cone" evidence="33">
    <location>
        <begin position="1151"/>
        <end position="1241"/>
    </location>
</feature>
<keyword evidence="23 31" id="KW-0663">Pyridoxal phosphate</keyword>
<evidence type="ECO:0000256" key="7">
    <source>
        <dbReference type="ARBA" id="ARBA00004910"/>
    </source>
</evidence>
<dbReference type="Gene3D" id="3.90.870.10">
    <property type="entry name" value="DHBP synthase"/>
    <property type="match status" value="1"/>
</dbReference>
<dbReference type="InterPro" id="IPR004794">
    <property type="entry name" value="Eubact_RibD"/>
</dbReference>
<comment type="pathway">
    <text evidence="7">Cofactor biosynthesis; riboflavin biosynthesis; 5-amino-6-(D-ribitylamino)uracil from GTP: step 3/4.</text>
</comment>
<evidence type="ECO:0000256" key="15">
    <source>
        <dbReference type="ARBA" id="ARBA00022605"/>
    </source>
</evidence>
<evidence type="ECO:0000256" key="17">
    <source>
        <dbReference type="ARBA" id="ARBA00022679"/>
    </source>
</evidence>
<dbReference type="Pfam" id="PF16074">
    <property type="entry name" value="PilW"/>
    <property type="match status" value="1"/>
</dbReference>
<evidence type="ECO:0000256" key="27">
    <source>
        <dbReference type="ARBA" id="ARBA00023263"/>
    </source>
</evidence>
<dbReference type="InterPro" id="IPR011047">
    <property type="entry name" value="Quinoprotein_ADH-like_sf"/>
</dbReference>
<evidence type="ECO:0000256" key="19">
    <source>
        <dbReference type="ARBA" id="ARBA00022741"/>
    </source>
</evidence>
<evidence type="ECO:0000256" key="20">
    <source>
        <dbReference type="ARBA" id="ARBA00022833"/>
    </source>
</evidence>
<feature type="compositionally biased region" description="Low complexity" evidence="32">
    <location>
        <begin position="2781"/>
        <end position="2792"/>
    </location>
</feature>
<dbReference type="PANTHER" id="PTHR11680">
    <property type="entry name" value="SERINE HYDROXYMETHYLTRANSFERASE"/>
    <property type="match status" value="1"/>
</dbReference>
<feature type="compositionally biased region" description="Low complexity" evidence="32">
    <location>
        <begin position="2805"/>
        <end position="2821"/>
    </location>
</feature>
<feature type="region of interest" description="Disordered" evidence="32">
    <location>
        <begin position="2575"/>
        <end position="2595"/>
    </location>
</feature>
<comment type="subcellular location">
    <subcellularLocation>
        <location evidence="3">Cytoplasm</location>
    </subcellularLocation>
    <subcellularLocation>
        <location evidence="4">Fimbrium</location>
    </subcellularLocation>
</comment>
<dbReference type="InterPro" id="IPR000422">
    <property type="entry name" value="DHBP_synthase_RibB"/>
</dbReference>
<keyword evidence="13" id="KW-0678">Repressor</keyword>
<dbReference type="NCBIfam" id="TIGR00326">
    <property type="entry name" value="eubact_ribD"/>
    <property type="match status" value="1"/>
</dbReference>